<gene>
    <name evidence="4 6" type="primary">pyrR</name>
    <name evidence="6" type="ORF">EI684_03140</name>
</gene>
<dbReference type="InterPro" id="IPR029057">
    <property type="entry name" value="PRTase-like"/>
</dbReference>
<dbReference type="PANTHER" id="PTHR11608:SF0">
    <property type="entry name" value="BIFUNCTIONAL PROTEIN PYRR"/>
    <property type="match status" value="1"/>
</dbReference>
<dbReference type="SUPFAM" id="SSF53271">
    <property type="entry name" value="PRTase-like"/>
    <property type="match status" value="1"/>
</dbReference>
<keyword evidence="4 6" id="KW-0328">Glycosyltransferase</keyword>
<feature type="domain" description="Phosphoribosyltransferase" evidence="5">
    <location>
        <begin position="5"/>
        <end position="148"/>
    </location>
</feature>
<comment type="catalytic activity">
    <reaction evidence="4">
        <text>UMP + diphosphate = 5-phospho-alpha-D-ribose 1-diphosphate + uracil</text>
        <dbReference type="Rhea" id="RHEA:13017"/>
        <dbReference type="ChEBI" id="CHEBI:17568"/>
        <dbReference type="ChEBI" id="CHEBI:33019"/>
        <dbReference type="ChEBI" id="CHEBI:57865"/>
        <dbReference type="ChEBI" id="CHEBI:58017"/>
        <dbReference type="EC" id="2.4.2.9"/>
    </reaction>
</comment>
<organism evidence="6 7">
    <name type="scientific">Candidatus Viridilinea halotolerans</name>
    <dbReference type="NCBI Taxonomy" id="2491704"/>
    <lineage>
        <taxon>Bacteria</taxon>
        <taxon>Bacillati</taxon>
        <taxon>Chloroflexota</taxon>
        <taxon>Chloroflexia</taxon>
        <taxon>Chloroflexales</taxon>
        <taxon>Chloroflexineae</taxon>
        <taxon>Oscillochloridaceae</taxon>
        <taxon>Candidatus Viridilinea</taxon>
    </lineage>
</organism>
<dbReference type="HAMAP" id="MF_01219">
    <property type="entry name" value="PyrR"/>
    <property type="match status" value="1"/>
</dbReference>
<dbReference type="NCBIfam" id="NF003549">
    <property type="entry name" value="PRK05205.1-5"/>
    <property type="match status" value="1"/>
</dbReference>
<dbReference type="EC" id="2.4.2.9" evidence="4"/>
<dbReference type="Proteomes" id="UP000280307">
    <property type="component" value="Unassembled WGS sequence"/>
</dbReference>
<reference evidence="6 7" key="1">
    <citation type="submission" date="2018-12" db="EMBL/GenBank/DDBJ databases">
        <title>Genome Sequence of Candidatus Viridilinea halotolerans isolated from saline sulfide-rich spring.</title>
        <authorList>
            <person name="Grouzdev D.S."/>
            <person name="Burganskaya E.I."/>
            <person name="Krutkina M.S."/>
            <person name="Sukhacheva M.V."/>
            <person name="Gorlenko V.M."/>
        </authorList>
    </citation>
    <scope>NUCLEOTIDE SEQUENCE [LARGE SCALE GENOMIC DNA]</scope>
    <source>
        <strain evidence="6">Chok-6</strain>
    </source>
</reference>
<evidence type="ECO:0000313" key="6">
    <source>
        <dbReference type="EMBL" id="RRR76354.1"/>
    </source>
</evidence>
<accession>A0A426U849</accession>
<comment type="similarity">
    <text evidence="1 4">Belongs to the purine/pyrimidine phosphoribosyltransferase family. PyrR subfamily.</text>
</comment>
<dbReference type="AlphaFoldDB" id="A0A426U849"/>
<dbReference type="FunFam" id="3.40.50.2020:FF:000020">
    <property type="entry name" value="Bifunctional protein PyrR"/>
    <property type="match status" value="1"/>
</dbReference>
<dbReference type="GO" id="GO:0006355">
    <property type="term" value="P:regulation of DNA-templated transcription"/>
    <property type="evidence" value="ECO:0007669"/>
    <property type="project" value="UniProtKB-UniRule"/>
</dbReference>
<evidence type="ECO:0000256" key="2">
    <source>
        <dbReference type="ARBA" id="ARBA00023015"/>
    </source>
</evidence>
<dbReference type="NCBIfam" id="NF003548">
    <property type="entry name" value="PRK05205.1-4"/>
    <property type="match status" value="1"/>
</dbReference>
<evidence type="ECO:0000256" key="4">
    <source>
        <dbReference type="HAMAP-Rule" id="MF_01219"/>
    </source>
</evidence>
<dbReference type="EMBL" id="RSAS01000124">
    <property type="protein sequence ID" value="RRR76354.1"/>
    <property type="molecule type" value="Genomic_DNA"/>
</dbReference>
<feature type="short sequence motif" description="PRPP-binding" evidence="4">
    <location>
        <begin position="99"/>
        <end position="111"/>
    </location>
</feature>
<dbReference type="InterPro" id="IPR023050">
    <property type="entry name" value="PyrR"/>
</dbReference>
<dbReference type="PANTHER" id="PTHR11608">
    <property type="entry name" value="BIFUNCTIONAL PROTEIN PYRR"/>
    <property type="match status" value="1"/>
</dbReference>
<sequence>MTDRKQILTADDIRRALVRIAHEIDERNGGLHDVILIGIRERGAPLAERIAAAIADFEGVRVPVGQLDITLYRDDLRTRGPSARVRKTLIQHDVTDRVVVLVDDVLYTGRTVRAALDAIADLGRPARIQLAVLVDRGHRELPIRADFVGKNVPTSRSERVEVHLRESDGVDQVLISRPA</sequence>
<name>A0A426U849_9CHLR</name>
<comment type="function">
    <text evidence="4">Regulates the transcription of the pyrimidine nucleotide (pyr) operon in response to exogenous pyrimidines.</text>
</comment>
<evidence type="ECO:0000313" key="7">
    <source>
        <dbReference type="Proteomes" id="UP000280307"/>
    </source>
</evidence>
<keyword evidence="3 4" id="KW-0804">Transcription</keyword>
<comment type="caution">
    <text evidence="6">The sequence shown here is derived from an EMBL/GenBank/DDBJ whole genome shotgun (WGS) entry which is preliminary data.</text>
</comment>
<protein>
    <recommendedName>
        <fullName evidence="4">Bifunctional protein PyrR</fullName>
    </recommendedName>
    <domain>
        <recommendedName>
            <fullName evidence="4">Pyrimidine operon regulatory protein</fullName>
        </recommendedName>
    </domain>
    <domain>
        <recommendedName>
            <fullName evidence="4">Uracil phosphoribosyltransferase</fullName>
            <shortName evidence="4">UPRTase</shortName>
            <ecNumber evidence="4">2.4.2.9</ecNumber>
        </recommendedName>
    </domain>
</protein>
<dbReference type="Gene3D" id="3.40.50.2020">
    <property type="match status" value="1"/>
</dbReference>
<dbReference type="NCBIfam" id="NF003547">
    <property type="entry name" value="PRK05205.1-3"/>
    <property type="match status" value="1"/>
</dbReference>
<proteinExistence type="inferred from homology"/>
<dbReference type="InterPro" id="IPR000836">
    <property type="entry name" value="PRTase_dom"/>
</dbReference>
<dbReference type="GO" id="GO:0004845">
    <property type="term" value="F:uracil phosphoribosyltransferase activity"/>
    <property type="evidence" value="ECO:0007669"/>
    <property type="project" value="UniProtKB-UniRule"/>
</dbReference>
<comment type="function">
    <text evidence="4">Also displays a weak uracil phosphoribosyltransferase activity which is not physiologically significant.</text>
</comment>
<evidence type="ECO:0000256" key="3">
    <source>
        <dbReference type="ARBA" id="ARBA00023163"/>
    </source>
</evidence>
<dbReference type="InterPro" id="IPR050137">
    <property type="entry name" value="PyrR_bifunctional"/>
</dbReference>
<keyword evidence="4 6" id="KW-0808">Transferase</keyword>
<evidence type="ECO:0000259" key="5">
    <source>
        <dbReference type="Pfam" id="PF00156"/>
    </source>
</evidence>
<keyword evidence="2 4" id="KW-0805">Transcription regulation</keyword>
<evidence type="ECO:0000256" key="1">
    <source>
        <dbReference type="ARBA" id="ARBA00005565"/>
    </source>
</evidence>
<dbReference type="Pfam" id="PF00156">
    <property type="entry name" value="Pribosyltran"/>
    <property type="match status" value="1"/>
</dbReference>